<evidence type="ECO:0000313" key="3">
    <source>
        <dbReference type="Proteomes" id="UP000276254"/>
    </source>
</evidence>
<dbReference type="Proteomes" id="UP000276254">
    <property type="component" value="Chromosome"/>
</dbReference>
<sequence>MTEGVDVPETSDRTLNRMVGATVVALSVLLTIGNIKDGNIVQNMQADQASKIDLWDQYQATKVKAHLSEDTAMMLTALDKIPESAAATKTAARYRSESRGLQDQARSAETDYDVQGRRDDQFDLAEGFMSIALAVSGISALTESRKLLIIGWIAAGFGLLFLIAGFLDLPIHPDVLVAFLT</sequence>
<evidence type="ECO:0000256" key="1">
    <source>
        <dbReference type="SAM" id="Phobius"/>
    </source>
</evidence>
<dbReference type="AlphaFoldDB" id="A0A494TI88"/>
<keyword evidence="1" id="KW-0812">Transmembrane</keyword>
<dbReference type="RefSeq" id="WP_121154270.1">
    <property type="nucleotide sequence ID" value="NZ_CP032829.1"/>
</dbReference>
<keyword evidence="1" id="KW-1133">Transmembrane helix</keyword>
<feature type="transmembrane region" description="Helical" evidence="1">
    <location>
        <begin position="147"/>
        <end position="167"/>
    </location>
</feature>
<dbReference type="KEGG" id="spha:D3Y57_16280"/>
<accession>A0A494TI88</accession>
<evidence type="ECO:0000313" key="2">
    <source>
        <dbReference type="EMBL" id="AYJ87204.1"/>
    </source>
</evidence>
<proteinExistence type="predicted"/>
<gene>
    <name evidence="2" type="ORF">D3Y57_16280</name>
</gene>
<dbReference type="EMBL" id="CP032829">
    <property type="protein sequence ID" value="AYJ87204.1"/>
    <property type="molecule type" value="Genomic_DNA"/>
</dbReference>
<keyword evidence="3" id="KW-1185">Reference proteome</keyword>
<keyword evidence="1" id="KW-0472">Membrane</keyword>
<dbReference type="InterPro" id="IPR025570">
    <property type="entry name" value="DUF4337"/>
</dbReference>
<organism evidence="2 3">
    <name type="scientific">Sphingomonas paeninsulae</name>
    <dbReference type="NCBI Taxonomy" id="2319844"/>
    <lineage>
        <taxon>Bacteria</taxon>
        <taxon>Pseudomonadati</taxon>
        <taxon>Pseudomonadota</taxon>
        <taxon>Alphaproteobacteria</taxon>
        <taxon>Sphingomonadales</taxon>
        <taxon>Sphingomonadaceae</taxon>
        <taxon>Sphingomonas</taxon>
    </lineage>
</organism>
<feature type="transmembrane region" description="Helical" evidence="1">
    <location>
        <begin position="15"/>
        <end position="35"/>
    </location>
</feature>
<dbReference type="OrthoDB" id="664536at2"/>
<protein>
    <submittedName>
        <fullName evidence="2">DUF4337 domain-containing protein</fullName>
    </submittedName>
</protein>
<dbReference type="Pfam" id="PF14235">
    <property type="entry name" value="DUF4337"/>
    <property type="match status" value="1"/>
</dbReference>
<name>A0A494TI88_SPHPE</name>
<reference evidence="2 3" key="1">
    <citation type="submission" date="2018-09" db="EMBL/GenBank/DDBJ databases">
        <title>Sphingomonas peninsula sp. nov., isolated from fildes peninsula, Antarctic soil.</title>
        <authorList>
            <person name="Yingchao G."/>
        </authorList>
    </citation>
    <scope>NUCLEOTIDE SEQUENCE [LARGE SCALE GENOMIC DNA]</scope>
    <source>
        <strain evidence="2 3">YZ-8</strain>
    </source>
</reference>